<dbReference type="PANTHER" id="PTHR15503">
    <property type="entry name" value="LDOC1 RELATED"/>
    <property type="match status" value="1"/>
</dbReference>
<dbReference type="PROSITE" id="PS50158">
    <property type="entry name" value="ZF_CCHC"/>
    <property type="match status" value="1"/>
</dbReference>
<dbReference type="SUPFAM" id="SSF50630">
    <property type="entry name" value="Acid proteases"/>
    <property type="match status" value="1"/>
</dbReference>
<feature type="region of interest" description="Disordered" evidence="2">
    <location>
        <begin position="179"/>
        <end position="214"/>
    </location>
</feature>
<dbReference type="Pfam" id="PF00098">
    <property type="entry name" value="zf-CCHC"/>
    <property type="match status" value="1"/>
</dbReference>
<name>A0A6P5F6X7_ANACO</name>
<dbReference type="SMART" id="SM00343">
    <property type="entry name" value="ZnF_C2HC"/>
    <property type="match status" value="1"/>
</dbReference>
<dbReference type="InterPro" id="IPR001878">
    <property type="entry name" value="Znf_CCHC"/>
</dbReference>
<dbReference type="OrthoDB" id="2272416at2759"/>
<proteinExistence type="predicted"/>
<reference evidence="4" key="1">
    <citation type="journal article" date="2015" name="Nat. Genet.">
        <title>The pineapple genome and the evolution of CAM photosynthesis.</title>
        <authorList>
            <person name="Ming R."/>
            <person name="VanBuren R."/>
            <person name="Wai C.M."/>
            <person name="Tang H."/>
            <person name="Schatz M.C."/>
            <person name="Bowers J.E."/>
            <person name="Lyons E."/>
            <person name="Wang M.L."/>
            <person name="Chen J."/>
            <person name="Biggers E."/>
            <person name="Zhang J."/>
            <person name="Huang L."/>
            <person name="Zhang L."/>
            <person name="Miao W."/>
            <person name="Zhang J."/>
            <person name="Ye Z."/>
            <person name="Miao C."/>
            <person name="Lin Z."/>
            <person name="Wang H."/>
            <person name="Zhou H."/>
            <person name="Yim W.C."/>
            <person name="Priest H.D."/>
            <person name="Zheng C."/>
            <person name="Woodhouse M."/>
            <person name="Edger P.P."/>
            <person name="Guyot R."/>
            <person name="Guo H.B."/>
            <person name="Guo H."/>
            <person name="Zheng G."/>
            <person name="Singh R."/>
            <person name="Sharma A."/>
            <person name="Min X."/>
            <person name="Zheng Y."/>
            <person name="Lee H."/>
            <person name="Gurtowski J."/>
            <person name="Sedlazeck F.J."/>
            <person name="Harkess A."/>
            <person name="McKain M.R."/>
            <person name="Liao Z."/>
            <person name="Fang J."/>
            <person name="Liu J."/>
            <person name="Zhang X."/>
            <person name="Zhang Q."/>
            <person name="Hu W."/>
            <person name="Qin Y."/>
            <person name="Wang K."/>
            <person name="Chen L.Y."/>
            <person name="Shirley N."/>
            <person name="Lin Y.R."/>
            <person name="Liu L.Y."/>
            <person name="Hernandez A.G."/>
            <person name="Wright C.L."/>
            <person name="Bulone V."/>
            <person name="Tuskan G.A."/>
            <person name="Heath K."/>
            <person name="Zee F."/>
            <person name="Moore P.H."/>
            <person name="Sunkar R."/>
            <person name="Leebens-Mack J.H."/>
            <person name="Mockler T."/>
            <person name="Bennetzen J.L."/>
            <person name="Freeling M."/>
            <person name="Sankoff D."/>
            <person name="Paterson A.H."/>
            <person name="Zhu X."/>
            <person name="Yang X."/>
            <person name="Smith J.A."/>
            <person name="Cushman J.C."/>
            <person name="Paull R.E."/>
            <person name="Yu Q."/>
        </authorList>
    </citation>
    <scope>NUCLEOTIDE SEQUENCE [LARGE SCALE GENOMIC DNA]</scope>
    <source>
        <strain evidence="4">cv. F153</strain>
    </source>
</reference>
<dbReference type="PANTHER" id="PTHR15503:SF42">
    <property type="entry name" value="ZINC FINGER, CCHC-TYPE, RETROTRANSPOSON GAG DOMAIN, ASPARTIC PEPTIDASE DOMAIN PROTEIN-RELATED"/>
    <property type="match status" value="1"/>
</dbReference>
<dbReference type="InterPro" id="IPR005162">
    <property type="entry name" value="Retrotrans_gag_dom"/>
</dbReference>
<protein>
    <submittedName>
        <fullName evidence="5">Uncharacterized protein LOC109710682</fullName>
    </submittedName>
</protein>
<dbReference type="AlphaFoldDB" id="A0A6P5F6X7"/>
<evidence type="ECO:0000256" key="1">
    <source>
        <dbReference type="PROSITE-ProRule" id="PRU00047"/>
    </source>
</evidence>
<keyword evidence="4" id="KW-1185">Reference proteome</keyword>
<dbReference type="InterPro" id="IPR032567">
    <property type="entry name" value="RTL1-rel"/>
</dbReference>
<dbReference type="Gene3D" id="2.40.70.10">
    <property type="entry name" value="Acid Proteases"/>
    <property type="match status" value="1"/>
</dbReference>
<evidence type="ECO:0000259" key="3">
    <source>
        <dbReference type="PROSITE" id="PS50158"/>
    </source>
</evidence>
<dbReference type="SUPFAM" id="SSF57756">
    <property type="entry name" value="Retrovirus zinc finger-like domains"/>
    <property type="match status" value="1"/>
</dbReference>
<reference evidence="5" key="2">
    <citation type="submission" date="2025-08" db="UniProtKB">
        <authorList>
            <consortium name="RefSeq"/>
        </authorList>
    </citation>
    <scope>IDENTIFICATION</scope>
    <source>
        <tissue evidence="5">Leaf</tissue>
    </source>
</reference>
<dbReference type="GO" id="GO:0008270">
    <property type="term" value="F:zinc ion binding"/>
    <property type="evidence" value="ECO:0007669"/>
    <property type="project" value="UniProtKB-KW"/>
</dbReference>
<dbReference type="GO" id="GO:0003676">
    <property type="term" value="F:nucleic acid binding"/>
    <property type="evidence" value="ECO:0007669"/>
    <property type="project" value="InterPro"/>
</dbReference>
<dbReference type="InterPro" id="IPR036875">
    <property type="entry name" value="Znf_CCHC_sf"/>
</dbReference>
<dbReference type="GeneID" id="109710682"/>
<dbReference type="CDD" id="cd00303">
    <property type="entry name" value="retropepsin_like"/>
    <property type="match status" value="1"/>
</dbReference>
<dbReference type="Proteomes" id="UP000515123">
    <property type="component" value="Linkage group 5"/>
</dbReference>
<accession>A0A6P5F6X7</accession>
<keyword evidence="1" id="KW-0863">Zinc-finger</keyword>
<dbReference type="Pfam" id="PF03732">
    <property type="entry name" value="Retrotrans_gag"/>
    <property type="match status" value="1"/>
</dbReference>
<dbReference type="InterPro" id="IPR021109">
    <property type="entry name" value="Peptidase_aspartic_dom_sf"/>
</dbReference>
<gene>
    <name evidence="5" type="primary">LOC109710682</name>
</gene>
<feature type="compositionally biased region" description="Basic and acidic residues" evidence="2">
    <location>
        <begin position="179"/>
        <end position="191"/>
    </location>
</feature>
<sequence>MALTRFTKFHRPTFDGDVIDPWTVETWLATMETLFEDIYTEERDKVNLAAHCFDKRAQVWWKRVKQDRAPALTPIDWEEFRKLLFAEYFPDSDRRKMREDFRKLKQGNRTVREYEREFTHLLNCVPDVAVTEQDRADCFVRGLRPGVFRTVHAFKFHTFEKALDRALWVEHENACEREDREMYEKDKERKRPGGSSGGQSSSRKPQKYPRSQLKGRGAQRCIFCGGDHRPSVCEQRRGKCFKCGQAGHIARDCPQGGASPAPSVASALAISARYGVPLAAASVGRAAAPHQPEPARSALSGRVYAAQVQVEEPTEAEERNVVAGMILVNSVRARAFLDTGASHSFINRSFAQEHDVEIRLGENV</sequence>
<organism evidence="4 5">
    <name type="scientific">Ananas comosus</name>
    <name type="common">Pineapple</name>
    <name type="synonym">Ananas ananas</name>
    <dbReference type="NCBI Taxonomy" id="4615"/>
    <lineage>
        <taxon>Eukaryota</taxon>
        <taxon>Viridiplantae</taxon>
        <taxon>Streptophyta</taxon>
        <taxon>Embryophyta</taxon>
        <taxon>Tracheophyta</taxon>
        <taxon>Spermatophyta</taxon>
        <taxon>Magnoliopsida</taxon>
        <taxon>Liliopsida</taxon>
        <taxon>Poales</taxon>
        <taxon>Bromeliaceae</taxon>
        <taxon>Bromelioideae</taxon>
        <taxon>Ananas</taxon>
    </lineage>
</organism>
<dbReference type="Pfam" id="PF08284">
    <property type="entry name" value="RVP_2"/>
    <property type="match status" value="1"/>
</dbReference>
<evidence type="ECO:0000313" key="5">
    <source>
        <dbReference type="RefSeq" id="XP_020089005.1"/>
    </source>
</evidence>
<feature type="domain" description="CCHC-type" evidence="3">
    <location>
        <begin position="239"/>
        <end position="255"/>
    </location>
</feature>
<evidence type="ECO:0000313" key="4">
    <source>
        <dbReference type="Proteomes" id="UP000515123"/>
    </source>
</evidence>
<keyword evidence="1" id="KW-0862">Zinc</keyword>
<keyword evidence="1" id="KW-0479">Metal-binding</keyword>
<dbReference type="RefSeq" id="XP_020089005.1">
    <property type="nucleotide sequence ID" value="XM_020233416.1"/>
</dbReference>
<dbReference type="Gene3D" id="4.10.60.10">
    <property type="entry name" value="Zinc finger, CCHC-type"/>
    <property type="match status" value="1"/>
</dbReference>
<evidence type="ECO:0000256" key="2">
    <source>
        <dbReference type="SAM" id="MobiDB-lite"/>
    </source>
</evidence>